<dbReference type="Pfam" id="PF00563">
    <property type="entry name" value="EAL"/>
    <property type="match status" value="1"/>
</dbReference>
<dbReference type="SUPFAM" id="SSF55785">
    <property type="entry name" value="PYP-like sensor domain (PAS domain)"/>
    <property type="match status" value="3"/>
</dbReference>
<keyword evidence="1" id="KW-0597">Phosphoprotein</keyword>
<dbReference type="PROSITE" id="PS50113">
    <property type="entry name" value="PAC"/>
    <property type="match status" value="1"/>
</dbReference>
<dbReference type="SMART" id="SM00086">
    <property type="entry name" value="PAC"/>
    <property type="match status" value="3"/>
</dbReference>
<protein>
    <submittedName>
        <fullName evidence="8">EAL domain-containing protein</fullName>
    </submittedName>
</protein>
<feature type="modified residue" description="4-aspartylphosphate" evidence="1">
    <location>
        <position position="988"/>
    </location>
</feature>
<dbReference type="InterPro" id="IPR000014">
    <property type="entry name" value="PAS"/>
</dbReference>
<dbReference type="SMART" id="SM00091">
    <property type="entry name" value="PAS"/>
    <property type="match status" value="3"/>
</dbReference>
<dbReference type="Pfam" id="PF13188">
    <property type="entry name" value="PAS_8"/>
    <property type="match status" value="1"/>
</dbReference>
<feature type="domain" description="PAC" evidence="5">
    <location>
        <begin position="439"/>
        <end position="493"/>
    </location>
</feature>
<dbReference type="InterPro" id="IPR052155">
    <property type="entry name" value="Biofilm_reg_signaling"/>
</dbReference>
<dbReference type="CDD" id="cd17569">
    <property type="entry name" value="REC_HupR-like"/>
    <property type="match status" value="1"/>
</dbReference>
<dbReference type="InterPro" id="IPR001789">
    <property type="entry name" value="Sig_transdc_resp-reg_receiver"/>
</dbReference>
<dbReference type="PANTHER" id="PTHR44757">
    <property type="entry name" value="DIGUANYLATE CYCLASE DGCP"/>
    <property type="match status" value="1"/>
</dbReference>
<dbReference type="InterPro" id="IPR043128">
    <property type="entry name" value="Rev_trsase/Diguanyl_cyclase"/>
</dbReference>
<dbReference type="CDD" id="cd01949">
    <property type="entry name" value="GGDEF"/>
    <property type="match status" value="1"/>
</dbReference>
<dbReference type="PROSITE" id="PS50112">
    <property type="entry name" value="PAS"/>
    <property type="match status" value="2"/>
</dbReference>
<evidence type="ECO:0000313" key="8">
    <source>
        <dbReference type="EMBL" id="MBS7661650.1"/>
    </source>
</evidence>
<name>A0ABS5PYR8_9PSED</name>
<reference evidence="8 9" key="1">
    <citation type="journal article" date="2021" name="Syst. Appl. Microbiol.">
        <title>Pseudomonas lalucatii sp. nov. isolated from Vallgornera, a karstic cave in Mallorca, Western Mediterranean.</title>
        <authorList>
            <person name="Busquets A."/>
            <person name="Mulet M."/>
            <person name="Gomila M."/>
            <person name="Garcia-Valdes E."/>
        </authorList>
    </citation>
    <scope>NUCLEOTIDE SEQUENCE [LARGE SCALE GENOMIC DNA]</scope>
    <source>
        <strain evidence="8 9">R1b54</strain>
    </source>
</reference>
<evidence type="ECO:0000259" key="4">
    <source>
        <dbReference type="PROSITE" id="PS50112"/>
    </source>
</evidence>
<keyword evidence="9" id="KW-1185">Reference proteome</keyword>
<dbReference type="InterPro" id="IPR011006">
    <property type="entry name" value="CheY-like_superfamily"/>
</dbReference>
<dbReference type="EMBL" id="JADPMV010000001">
    <property type="protein sequence ID" value="MBS7661650.1"/>
    <property type="molecule type" value="Genomic_DNA"/>
</dbReference>
<dbReference type="InterPro" id="IPR000160">
    <property type="entry name" value="GGDEF_dom"/>
</dbReference>
<feature type="region of interest" description="Disordered" evidence="2">
    <location>
        <begin position="1058"/>
        <end position="1086"/>
    </location>
</feature>
<dbReference type="CDD" id="cd00130">
    <property type="entry name" value="PAS"/>
    <property type="match status" value="2"/>
</dbReference>
<dbReference type="CDD" id="cd01948">
    <property type="entry name" value="EAL"/>
    <property type="match status" value="1"/>
</dbReference>
<dbReference type="NCBIfam" id="TIGR00229">
    <property type="entry name" value="sensory_box"/>
    <property type="match status" value="2"/>
</dbReference>
<dbReference type="SMART" id="SM00448">
    <property type="entry name" value="REC"/>
    <property type="match status" value="2"/>
</dbReference>
<dbReference type="Gene3D" id="3.20.20.450">
    <property type="entry name" value="EAL domain"/>
    <property type="match status" value="1"/>
</dbReference>
<dbReference type="SUPFAM" id="SSF55073">
    <property type="entry name" value="Nucleotide cyclase"/>
    <property type="match status" value="1"/>
</dbReference>
<dbReference type="PANTHER" id="PTHR44757:SF2">
    <property type="entry name" value="BIOFILM ARCHITECTURE MAINTENANCE PROTEIN MBAA"/>
    <property type="match status" value="1"/>
</dbReference>
<dbReference type="SMART" id="SM00267">
    <property type="entry name" value="GGDEF"/>
    <property type="match status" value="1"/>
</dbReference>
<dbReference type="PROSITE" id="PS50887">
    <property type="entry name" value="GGDEF"/>
    <property type="match status" value="1"/>
</dbReference>
<dbReference type="InterPro" id="IPR029787">
    <property type="entry name" value="Nucleotide_cyclase"/>
</dbReference>
<dbReference type="Pfam" id="PF13426">
    <property type="entry name" value="PAS_9"/>
    <property type="match status" value="1"/>
</dbReference>
<dbReference type="SUPFAM" id="SSF52172">
    <property type="entry name" value="CheY-like"/>
    <property type="match status" value="2"/>
</dbReference>
<evidence type="ECO:0000313" key="9">
    <source>
        <dbReference type="Proteomes" id="UP001196601"/>
    </source>
</evidence>
<comment type="caution">
    <text evidence="8">The sequence shown here is derived from an EMBL/GenBank/DDBJ whole genome shotgun (WGS) entry which is preliminary data.</text>
</comment>
<dbReference type="InterPro" id="IPR035919">
    <property type="entry name" value="EAL_sf"/>
</dbReference>
<dbReference type="Pfam" id="PF00989">
    <property type="entry name" value="PAS"/>
    <property type="match status" value="1"/>
</dbReference>
<evidence type="ECO:0000259" key="6">
    <source>
        <dbReference type="PROSITE" id="PS50883"/>
    </source>
</evidence>
<feature type="modified residue" description="4-aspartylphosphate" evidence="1">
    <location>
        <position position="59"/>
    </location>
</feature>
<dbReference type="Gene3D" id="3.30.450.20">
    <property type="entry name" value="PAS domain"/>
    <property type="match status" value="3"/>
</dbReference>
<feature type="domain" description="EAL" evidence="6">
    <location>
        <begin position="667"/>
        <end position="921"/>
    </location>
</feature>
<dbReference type="Pfam" id="PF00990">
    <property type="entry name" value="GGDEF"/>
    <property type="match status" value="1"/>
</dbReference>
<gene>
    <name evidence="8" type="ORF">I0D00_06785</name>
</gene>
<dbReference type="RefSeq" id="WP_213638975.1">
    <property type="nucleotide sequence ID" value="NZ_JADPMV010000001.1"/>
</dbReference>
<dbReference type="InterPro" id="IPR013767">
    <property type="entry name" value="PAS_fold"/>
</dbReference>
<feature type="domain" description="GGDEF" evidence="7">
    <location>
        <begin position="525"/>
        <end position="658"/>
    </location>
</feature>
<dbReference type="Gene3D" id="3.30.70.270">
    <property type="match status" value="1"/>
</dbReference>
<accession>A0ABS5PYR8</accession>
<evidence type="ECO:0000259" key="7">
    <source>
        <dbReference type="PROSITE" id="PS50887"/>
    </source>
</evidence>
<dbReference type="SMART" id="SM00052">
    <property type="entry name" value="EAL"/>
    <property type="match status" value="1"/>
</dbReference>
<dbReference type="SUPFAM" id="SSF141868">
    <property type="entry name" value="EAL domain-like"/>
    <property type="match status" value="1"/>
</dbReference>
<evidence type="ECO:0000259" key="5">
    <source>
        <dbReference type="PROSITE" id="PS50113"/>
    </source>
</evidence>
<organism evidence="8 9">
    <name type="scientific">Pseudomonas lalucatii</name>
    <dbReference type="NCBI Taxonomy" id="1424203"/>
    <lineage>
        <taxon>Bacteria</taxon>
        <taxon>Pseudomonadati</taxon>
        <taxon>Pseudomonadota</taxon>
        <taxon>Gammaproteobacteria</taxon>
        <taxon>Pseudomonadales</taxon>
        <taxon>Pseudomonadaceae</taxon>
        <taxon>Pseudomonas</taxon>
    </lineage>
</organism>
<dbReference type="InterPro" id="IPR001610">
    <property type="entry name" value="PAC"/>
</dbReference>
<dbReference type="InterPro" id="IPR000700">
    <property type="entry name" value="PAS-assoc_C"/>
</dbReference>
<feature type="domain" description="Response regulatory" evidence="3">
    <location>
        <begin position="939"/>
        <end position="1054"/>
    </location>
</feature>
<dbReference type="InterPro" id="IPR035965">
    <property type="entry name" value="PAS-like_dom_sf"/>
</dbReference>
<feature type="domain" description="PAS" evidence="4">
    <location>
        <begin position="365"/>
        <end position="438"/>
    </location>
</feature>
<dbReference type="NCBIfam" id="TIGR00254">
    <property type="entry name" value="GGDEF"/>
    <property type="match status" value="1"/>
</dbReference>
<dbReference type="PROSITE" id="PS50110">
    <property type="entry name" value="RESPONSE_REGULATORY"/>
    <property type="match status" value="2"/>
</dbReference>
<sequence>MSTHNLRLLLIEDDEDDYLITRDLLRESGQLRYQLDWVSDYEAALTALEQRAHDLYLVDYRLGTENGLDLIAHAQGLGIRAPLILLTGQGDDELDASAIDMGAADYLIKGEFNSQMLVRSIRYALGRVHARDALASSEARYRLLFETNPEAVYVVHQQSLAFLAVNPAAVKAHGYSREELLRMTVADILAPKERERLLESVTQVLHSDGPSNQGIWSHRHKDGHDVAMDVLVHKFEYDATPAFLVMARDITETIQARREVELKNRALLQIFTNSLDGQLLVKHDGGVLLANPAAARLLGTPLTPLAEPYLARAYEPGRLYEWSIPLSDGSTLEAEVQCTQTKWDGEPVRLLSLRDIHERKTAEHKLRLLQRSLEASYNGVLICDALAEDLPIIYANTAFERITGYSAEEAIGRNCRFLQNDDREQAGISELRQRLARQEDAHVVLRNFRKDGTPFWNDLYIAPVPNEQGKITHFIGVQNDITEQKRYESELAYNVSHDVLTGLPNRSLLEDRLNQGCQISRRYKRSLAVMFIDLDGFKTINESLGHQVGDQLLIQVAQRIGQQVRPGDTAARLDSDRFVVVLPDLAREEDVLLVSERLIGHIARTYRIDDADLHLTASIGITLSDGNIEQPTQLIQQANMAMHKAKQQGHNNCQWYTADLEHKISERVNLRNEMQKAIEAEAFQLHYQPQVDGRSGKVVGVEALLRWRHAEYGFISPAQFIPVAEETGQIIPLSDWVLKTACRDARILADKGWSDVVMAVNVSPVQFRRANFVESVRSVLEQAHLPAKLLELEITETVLLDNTERAVYTLHALKDLGVQLSIDDFGTGFSSLNYLKRLPVDKIKIDRSFVQEVISDRHDAAITRGIISMAHHLELKVIAEGVETESQVAFLKKSRCDEFQGYHFAKPMPLAQLEHFLRNPHGQHSQQSPASESSSPPQTLLLLDDETNILRALTRVLRRDGYRIITATKAQDAFALLAKHDVQVILSDQRMPEMSGTEFFSRVKNLYPETMRVILSGYTDLQSVTEAINQGAIYKFLTKPWDDEQLRNTVAQAFKQHSLNTPSENDRASDSQTNTVSAHVEQRLHD</sequence>
<dbReference type="Proteomes" id="UP001196601">
    <property type="component" value="Unassembled WGS sequence"/>
</dbReference>
<dbReference type="InterPro" id="IPR001633">
    <property type="entry name" value="EAL_dom"/>
</dbReference>
<dbReference type="Pfam" id="PF00072">
    <property type="entry name" value="Response_reg"/>
    <property type="match status" value="2"/>
</dbReference>
<evidence type="ECO:0000256" key="1">
    <source>
        <dbReference type="PROSITE-ProRule" id="PRU00169"/>
    </source>
</evidence>
<feature type="domain" description="Response regulatory" evidence="3">
    <location>
        <begin position="7"/>
        <end position="124"/>
    </location>
</feature>
<dbReference type="Gene3D" id="3.40.50.2300">
    <property type="match status" value="2"/>
</dbReference>
<evidence type="ECO:0000259" key="3">
    <source>
        <dbReference type="PROSITE" id="PS50110"/>
    </source>
</evidence>
<evidence type="ECO:0000256" key="2">
    <source>
        <dbReference type="SAM" id="MobiDB-lite"/>
    </source>
</evidence>
<dbReference type="CDD" id="cd00156">
    <property type="entry name" value="REC"/>
    <property type="match status" value="1"/>
</dbReference>
<proteinExistence type="predicted"/>
<dbReference type="PROSITE" id="PS50883">
    <property type="entry name" value="EAL"/>
    <property type="match status" value="1"/>
</dbReference>
<feature type="domain" description="PAS" evidence="4">
    <location>
        <begin position="137"/>
        <end position="208"/>
    </location>
</feature>